<dbReference type="InterPro" id="IPR036890">
    <property type="entry name" value="HATPase_C_sf"/>
</dbReference>
<gene>
    <name evidence="4" type="ORF">GV832_18295</name>
</gene>
<dbReference type="PANTHER" id="PTHR35526">
    <property type="entry name" value="ANTI-SIGMA-F FACTOR RSBW-RELATED"/>
    <property type="match status" value="1"/>
</dbReference>
<keyword evidence="1" id="KW-0808">Transferase</keyword>
<dbReference type="Pfam" id="PF13581">
    <property type="entry name" value="HATPase_c_2"/>
    <property type="match status" value="1"/>
</dbReference>
<keyword evidence="4" id="KW-0547">Nucleotide-binding</keyword>
<dbReference type="InterPro" id="IPR003594">
    <property type="entry name" value="HATPase_dom"/>
</dbReference>
<keyword evidence="5" id="KW-1185">Reference proteome</keyword>
<keyword evidence="4" id="KW-0067">ATP-binding</keyword>
<evidence type="ECO:0000256" key="1">
    <source>
        <dbReference type="ARBA" id="ARBA00022527"/>
    </source>
</evidence>
<keyword evidence="1" id="KW-0418">Kinase</keyword>
<evidence type="ECO:0000259" key="3">
    <source>
        <dbReference type="Pfam" id="PF13581"/>
    </source>
</evidence>
<dbReference type="Gene3D" id="3.30.565.10">
    <property type="entry name" value="Histidine kinase-like ATPase, C-terminal domain"/>
    <property type="match status" value="1"/>
</dbReference>
<dbReference type="CDD" id="cd16936">
    <property type="entry name" value="HATPase_RsbW-like"/>
    <property type="match status" value="1"/>
</dbReference>
<dbReference type="EMBL" id="JAABNR010000025">
    <property type="protein sequence ID" value="NBZ89543.1"/>
    <property type="molecule type" value="Genomic_DNA"/>
</dbReference>
<feature type="region of interest" description="Disordered" evidence="2">
    <location>
        <begin position="1"/>
        <end position="25"/>
    </location>
</feature>
<evidence type="ECO:0000256" key="2">
    <source>
        <dbReference type="SAM" id="MobiDB-lite"/>
    </source>
</evidence>
<evidence type="ECO:0000313" key="4">
    <source>
        <dbReference type="EMBL" id="NBZ89543.1"/>
    </source>
</evidence>
<dbReference type="AlphaFoldDB" id="A0AAE4YDX1"/>
<organism evidence="4 5">
    <name type="scientific">Stagnihabitans tardus</name>
    <dbReference type="NCBI Taxonomy" id="2699202"/>
    <lineage>
        <taxon>Bacteria</taxon>
        <taxon>Pseudomonadati</taxon>
        <taxon>Pseudomonadota</taxon>
        <taxon>Alphaproteobacteria</taxon>
        <taxon>Rhodobacterales</taxon>
        <taxon>Paracoccaceae</taxon>
        <taxon>Stagnihabitans</taxon>
    </lineage>
</organism>
<dbReference type="SUPFAM" id="SSF55874">
    <property type="entry name" value="ATPase domain of HSP90 chaperone/DNA topoisomerase II/histidine kinase"/>
    <property type="match status" value="1"/>
</dbReference>
<dbReference type="InterPro" id="IPR050267">
    <property type="entry name" value="Anti-sigma-factor_SerPK"/>
</dbReference>
<reference evidence="4" key="1">
    <citation type="submission" date="2020-01" db="EMBL/GenBank/DDBJ databases">
        <authorList>
            <person name="Chen W.-M."/>
        </authorList>
    </citation>
    <scope>NUCLEOTIDE SEQUENCE</scope>
    <source>
        <strain evidence="4">CYK-10</strain>
    </source>
</reference>
<evidence type="ECO:0000313" key="5">
    <source>
        <dbReference type="Proteomes" id="UP001193501"/>
    </source>
</evidence>
<dbReference type="RefSeq" id="WP_168776343.1">
    <property type="nucleotide sequence ID" value="NZ_JAABNR010000025.1"/>
</dbReference>
<accession>A0AAE4YDX1</accession>
<feature type="domain" description="Histidine kinase/HSP90-like ATPase" evidence="3">
    <location>
        <begin position="31"/>
        <end position="155"/>
    </location>
</feature>
<keyword evidence="1" id="KW-0723">Serine/threonine-protein kinase</keyword>
<dbReference type="GO" id="GO:0004674">
    <property type="term" value="F:protein serine/threonine kinase activity"/>
    <property type="evidence" value="ECO:0007669"/>
    <property type="project" value="UniProtKB-KW"/>
</dbReference>
<protein>
    <submittedName>
        <fullName evidence="4">ATP-binding protein</fullName>
    </submittedName>
</protein>
<proteinExistence type="predicted"/>
<dbReference type="Proteomes" id="UP001193501">
    <property type="component" value="Unassembled WGS sequence"/>
</dbReference>
<comment type="caution">
    <text evidence="4">The sequence shown here is derived from an EMBL/GenBank/DDBJ whole genome shotgun (WGS) entry which is preliminary data.</text>
</comment>
<name>A0AAE4YDX1_9RHOB</name>
<sequence>MCAEAPLPSPAPDAIADPDAAPRTDGEWTFDATPHAVREGLACLLKSPALASLGEEDRGTAELLLAEALNNVVEHAYARWTGDIRISLRSEGSHIQVRITDQGLPMPGGAPPRGELPEIEAQEDLPEGGFGWFLIRSLSEDLSYLRLGDSNALSFRIPVDNWTR</sequence>
<dbReference type="GO" id="GO:0005524">
    <property type="term" value="F:ATP binding"/>
    <property type="evidence" value="ECO:0007669"/>
    <property type="project" value="UniProtKB-KW"/>
</dbReference>